<feature type="chain" id="PRO_5004988846" description="Transmembrane protein" evidence="2">
    <location>
        <begin position="19"/>
        <end position="162"/>
    </location>
</feature>
<evidence type="ECO:0000256" key="1">
    <source>
        <dbReference type="SAM" id="MobiDB-lite"/>
    </source>
</evidence>
<evidence type="ECO:0000313" key="3">
    <source>
        <dbReference type="EMBL" id="EUC61068.1"/>
    </source>
</evidence>
<evidence type="ECO:0000313" key="4">
    <source>
        <dbReference type="Proteomes" id="UP000030108"/>
    </source>
</evidence>
<organism evidence="3 4">
    <name type="scientific">Rhizoctonia solani AG-3 Rhs1AP</name>
    <dbReference type="NCBI Taxonomy" id="1086054"/>
    <lineage>
        <taxon>Eukaryota</taxon>
        <taxon>Fungi</taxon>
        <taxon>Dikarya</taxon>
        <taxon>Basidiomycota</taxon>
        <taxon>Agaricomycotina</taxon>
        <taxon>Agaricomycetes</taxon>
        <taxon>Cantharellales</taxon>
        <taxon>Ceratobasidiaceae</taxon>
        <taxon>Rhizoctonia</taxon>
    </lineage>
</organism>
<keyword evidence="2" id="KW-0732">Signal</keyword>
<gene>
    <name evidence="3" type="ORF">RSOL_381380</name>
</gene>
<feature type="signal peptide" evidence="2">
    <location>
        <begin position="1"/>
        <end position="18"/>
    </location>
</feature>
<feature type="region of interest" description="Disordered" evidence="1">
    <location>
        <begin position="24"/>
        <end position="52"/>
    </location>
</feature>
<accession>X8JDR2</accession>
<sequence>MQVKALIALVTFYGLAAATPVVRAPPPDSDSLPEQLPGSLLPPRPRPTPYPPPLPDVVVERAVPTVQPPLQFLPKPIFPPAPSSPGPIEDNPPLNHLPPPPIPPWGPLPPIPTLGQVSPTCSLVRGACSHTLPSSECSRFSPSYHPVLSPPGPKHNYSRDFT</sequence>
<protein>
    <recommendedName>
        <fullName evidence="5">Transmembrane protein</fullName>
    </recommendedName>
</protein>
<feature type="region of interest" description="Disordered" evidence="1">
    <location>
        <begin position="132"/>
        <end position="162"/>
    </location>
</feature>
<dbReference type="Proteomes" id="UP000030108">
    <property type="component" value="Unassembled WGS sequence"/>
</dbReference>
<reference evidence="4" key="1">
    <citation type="journal article" date="2014" name="Genome Announc.">
        <title>Draft genome sequence of the plant-pathogenic soil fungus Rhizoctonia solani anastomosis group 3 strain Rhs1AP.</title>
        <authorList>
            <person name="Cubeta M.A."/>
            <person name="Thomas E."/>
            <person name="Dean R.A."/>
            <person name="Jabaji S."/>
            <person name="Neate S.M."/>
            <person name="Tavantzis S."/>
            <person name="Toda T."/>
            <person name="Vilgalys R."/>
            <person name="Bharathan N."/>
            <person name="Fedorova-Abrams N."/>
            <person name="Pakala S.B."/>
            <person name="Pakala S.M."/>
            <person name="Zafar N."/>
            <person name="Joardar V."/>
            <person name="Losada L."/>
            <person name="Nierman W.C."/>
        </authorList>
    </citation>
    <scope>NUCLEOTIDE SEQUENCE [LARGE SCALE GENOMIC DNA]</scope>
    <source>
        <strain evidence="4">AG-3</strain>
    </source>
</reference>
<dbReference type="AlphaFoldDB" id="X8JDR2"/>
<feature type="compositionally biased region" description="Pro residues" evidence="1">
    <location>
        <begin position="40"/>
        <end position="52"/>
    </location>
</feature>
<name>X8JDR2_9AGAM</name>
<evidence type="ECO:0000256" key="2">
    <source>
        <dbReference type="SAM" id="SignalP"/>
    </source>
</evidence>
<feature type="region of interest" description="Disordered" evidence="1">
    <location>
        <begin position="74"/>
        <end position="102"/>
    </location>
</feature>
<feature type="compositionally biased region" description="Pro residues" evidence="1">
    <location>
        <begin position="76"/>
        <end position="85"/>
    </location>
</feature>
<comment type="caution">
    <text evidence="3">The sequence shown here is derived from an EMBL/GenBank/DDBJ whole genome shotgun (WGS) entry which is preliminary data.</text>
</comment>
<feature type="compositionally biased region" description="Polar residues" evidence="1">
    <location>
        <begin position="132"/>
        <end position="141"/>
    </location>
</feature>
<evidence type="ECO:0008006" key="5">
    <source>
        <dbReference type="Google" id="ProtNLM"/>
    </source>
</evidence>
<proteinExistence type="predicted"/>
<dbReference type="EMBL" id="JATN01000319">
    <property type="protein sequence ID" value="EUC61068.1"/>
    <property type="molecule type" value="Genomic_DNA"/>
</dbReference>